<evidence type="ECO:0000313" key="2">
    <source>
        <dbReference type="EMBL" id="KAJ3736536.1"/>
    </source>
</evidence>
<keyword evidence="1" id="KW-0472">Membrane</keyword>
<proteinExistence type="predicted"/>
<keyword evidence="1" id="KW-1133">Transmembrane helix</keyword>
<reference evidence="2" key="1">
    <citation type="submission" date="2022-08" db="EMBL/GenBank/DDBJ databases">
        <authorList>
            <consortium name="DOE Joint Genome Institute"/>
            <person name="Min B."/>
            <person name="Sierra-Patev S."/>
            <person name="Naranjo-Ortiz M."/>
            <person name="Looney B."/>
            <person name="Konkel Z."/>
            <person name="Slot J.C."/>
            <person name="Sakamoto Y."/>
            <person name="Steenwyk J.L."/>
            <person name="Rokas A."/>
            <person name="Carro J."/>
            <person name="Camarero S."/>
            <person name="Ferreira P."/>
            <person name="Molpeceres G."/>
            <person name="Ruiz-duenas F.J."/>
            <person name="Serrano A."/>
            <person name="Henrissat B."/>
            <person name="Drula E."/>
            <person name="Hughes K.W."/>
            <person name="Mata J.L."/>
            <person name="Ishikawa N.K."/>
            <person name="Vargas-Isla R."/>
            <person name="Ushijima S."/>
            <person name="Smith C.A."/>
            <person name="Ahrendt S."/>
            <person name="Andreopoulos W."/>
            <person name="He G."/>
            <person name="LaButti K."/>
            <person name="Lipzen A."/>
            <person name="Ng V."/>
            <person name="Riley R."/>
            <person name="Sandor L."/>
            <person name="Barry K."/>
            <person name="Martinez A.T."/>
            <person name="Xiao Y."/>
            <person name="Gibbons J.G."/>
            <person name="Terashima K."/>
            <person name="Hibbett D.S."/>
            <person name="Grigoriev I.V."/>
        </authorList>
    </citation>
    <scope>NUCLEOTIDE SEQUENCE</scope>
    <source>
        <strain evidence="2">ET3784</strain>
    </source>
</reference>
<keyword evidence="3" id="KW-1185">Reference proteome</keyword>
<sequence>MNPSTRTPHPRNMYLVQSRAVASHYRRVKHPRRMFSTCSFQKLKDIFNAITIALPEWTYVHPLVQAQSKSSVHGTQMCNTTSRRQMCEWLLLFALLESEIIRCRVVKRTDSTWSFQVIPCQNFPTVKRNRRNLSLLTRGSLFLFFFSFWVHCGSRSLYVTFLSSEFLSAVVCWLFLR</sequence>
<feature type="transmembrane region" description="Helical" evidence="1">
    <location>
        <begin position="157"/>
        <end position="176"/>
    </location>
</feature>
<comment type="caution">
    <text evidence="2">The sequence shown here is derived from an EMBL/GenBank/DDBJ whole genome shotgun (WGS) entry which is preliminary data.</text>
</comment>
<gene>
    <name evidence="2" type="ORF">DFJ43DRAFT_628581</name>
</gene>
<name>A0AA38JVQ8_9AGAR</name>
<organism evidence="2 3">
    <name type="scientific">Lentinula guzmanii</name>
    <dbReference type="NCBI Taxonomy" id="2804957"/>
    <lineage>
        <taxon>Eukaryota</taxon>
        <taxon>Fungi</taxon>
        <taxon>Dikarya</taxon>
        <taxon>Basidiomycota</taxon>
        <taxon>Agaricomycotina</taxon>
        <taxon>Agaricomycetes</taxon>
        <taxon>Agaricomycetidae</taxon>
        <taxon>Agaricales</taxon>
        <taxon>Marasmiineae</taxon>
        <taxon>Omphalotaceae</taxon>
        <taxon>Lentinula</taxon>
    </lineage>
</organism>
<evidence type="ECO:0000256" key="1">
    <source>
        <dbReference type="SAM" id="Phobius"/>
    </source>
</evidence>
<dbReference type="EMBL" id="JANVFO010000005">
    <property type="protein sequence ID" value="KAJ3736536.1"/>
    <property type="molecule type" value="Genomic_DNA"/>
</dbReference>
<protein>
    <submittedName>
        <fullName evidence="2">Uncharacterized protein</fullName>
    </submittedName>
</protein>
<evidence type="ECO:0000313" key="3">
    <source>
        <dbReference type="Proteomes" id="UP001176059"/>
    </source>
</evidence>
<accession>A0AA38JVQ8</accession>
<reference evidence="2" key="2">
    <citation type="journal article" date="2023" name="Proc. Natl. Acad. Sci. U.S.A.">
        <title>A global phylogenomic analysis of the shiitake genus Lentinula.</title>
        <authorList>
            <person name="Sierra-Patev S."/>
            <person name="Min B."/>
            <person name="Naranjo-Ortiz M."/>
            <person name="Looney B."/>
            <person name="Konkel Z."/>
            <person name="Slot J.C."/>
            <person name="Sakamoto Y."/>
            <person name="Steenwyk J.L."/>
            <person name="Rokas A."/>
            <person name="Carro J."/>
            <person name="Camarero S."/>
            <person name="Ferreira P."/>
            <person name="Molpeceres G."/>
            <person name="Ruiz-Duenas F.J."/>
            <person name="Serrano A."/>
            <person name="Henrissat B."/>
            <person name="Drula E."/>
            <person name="Hughes K.W."/>
            <person name="Mata J.L."/>
            <person name="Ishikawa N.K."/>
            <person name="Vargas-Isla R."/>
            <person name="Ushijima S."/>
            <person name="Smith C.A."/>
            <person name="Donoghue J."/>
            <person name="Ahrendt S."/>
            <person name="Andreopoulos W."/>
            <person name="He G."/>
            <person name="LaButti K."/>
            <person name="Lipzen A."/>
            <person name="Ng V."/>
            <person name="Riley R."/>
            <person name="Sandor L."/>
            <person name="Barry K."/>
            <person name="Martinez A.T."/>
            <person name="Xiao Y."/>
            <person name="Gibbons J.G."/>
            <person name="Terashima K."/>
            <person name="Grigoriev I.V."/>
            <person name="Hibbett D."/>
        </authorList>
    </citation>
    <scope>NUCLEOTIDE SEQUENCE</scope>
    <source>
        <strain evidence="2">ET3784</strain>
    </source>
</reference>
<dbReference type="AlphaFoldDB" id="A0AA38JVQ8"/>
<feature type="transmembrane region" description="Helical" evidence="1">
    <location>
        <begin position="133"/>
        <end position="151"/>
    </location>
</feature>
<keyword evidence="1" id="KW-0812">Transmembrane</keyword>
<dbReference type="Proteomes" id="UP001176059">
    <property type="component" value="Unassembled WGS sequence"/>
</dbReference>